<reference evidence="3 4" key="1">
    <citation type="submission" date="2019-12" db="EMBL/GenBank/DDBJ databases">
        <title>Shinella kummerowiae sp. nov., a symbiotic bacterium isolated from root nodules of the herbal legume Kummerowia stipulacea.</title>
        <authorList>
            <person name="Gao J."/>
        </authorList>
    </citation>
    <scope>NUCLEOTIDE SEQUENCE [LARGE SCALE GENOMIC DNA]</scope>
    <source>
        <strain evidence="3 4">CCBAU 25048</strain>
    </source>
</reference>
<dbReference type="SUPFAM" id="SSF48452">
    <property type="entry name" value="TPR-like"/>
    <property type="match status" value="1"/>
</dbReference>
<organism evidence="3 4">
    <name type="scientific">Shinella kummerowiae</name>
    <dbReference type="NCBI Taxonomy" id="417745"/>
    <lineage>
        <taxon>Bacteria</taxon>
        <taxon>Pseudomonadati</taxon>
        <taxon>Pseudomonadota</taxon>
        <taxon>Alphaproteobacteria</taxon>
        <taxon>Hyphomicrobiales</taxon>
        <taxon>Rhizobiaceae</taxon>
        <taxon>Shinella</taxon>
    </lineage>
</organism>
<keyword evidence="2" id="KW-0732">Signal</keyword>
<sequence length="215" mass="24038">MTMLRHTMLLSFCAAVSLTVFSTARAADSDTTTPPVATETTTTCTDGKIWNEEKKECVAPEDMKPAEATPTEDKPAEGTPADDKAKTEEQKKSEIEIDNKLYEAAREFAYAGQYENALRALRAASNQEDPRILNYLGYNTRKLGNMELGMSFYKRALQKDENYILARSYMGQALIEQGDIEGARVQLVEIRDRGGENTWAYRALLQSLGGERPTY</sequence>
<evidence type="ECO:0000256" key="1">
    <source>
        <dbReference type="SAM" id="MobiDB-lite"/>
    </source>
</evidence>
<dbReference type="Gene3D" id="1.25.40.10">
    <property type="entry name" value="Tetratricopeptide repeat domain"/>
    <property type="match status" value="1"/>
</dbReference>
<evidence type="ECO:0000313" key="3">
    <source>
        <dbReference type="EMBL" id="MXN44287.1"/>
    </source>
</evidence>
<dbReference type="EMBL" id="WUMK01000001">
    <property type="protein sequence ID" value="MXN44287.1"/>
    <property type="molecule type" value="Genomic_DNA"/>
</dbReference>
<protein>
    <submittedName>
        <fullName evidence="3">Uncharacterized protein</fullName>
    </submittedName>
</protein>
<dbReference type="InterPro" id="IPR011990">
    <property type="entry name" value="TPR-like_helical_dom_sf"/>
</dbReference>
<dbReference type="OrthoDB" id="8592798at2"/>
<evidence type="ECO:0000313" key="4">
    <source>
        <dbReference type="Proteomes" id="UP000435802"/>
    </source>
</evidence>
<dbReference type="RefSeq" id="WP_160857243.1">
    <property type="nucleotide sequence ID" value="NZ_WUMK01000001.1"/>
</dbReference>
<comment type="caution">
    <text evidence="3">The sequence shown here is derived from an EMBL/GenBank/DDBJ whole genome shotgun (WGS) entry which is preliminary data.</text>
</comment>
<proteinExistence type="predicted"/>
<dbReference type="Pfam" id="PF14559">
    <property type="entry name" value="TPR_19"/>
    <property type="match status" value="1"/>
</dbReference>
<feature type="region of interest" description="Disordered" evidence="1">
    <location>
        <begin position="54"/>
        <end position="92"/>
    </location>
</feature>
<keyword evidence="4" id="KW-1185">Reference proteome</keyword>
<feature type="signal peptide" evidence="2">
    <location>
        <begin position="1"/>
        <end position="26"/>
    </location>
</feature>
<gene>
    <name evidence="3" type="ORF">GR138_03735</name>
</gene>
<evidence type="ECO:0000256" key="2">
    <source>
        <dbReference type="SAM" id="SignalP"/>
    </source>
</evidence>
<accession>A0A6N8S7B3</accession>
<name>A0A6N8S7B3_9HYPH</name>
<feature type="chain" id="PRO_5026745773" evidence="2">
    <location>
        <begin position="27"/>
        <end position="215"/>
    </location>
</feature>
<dbReference type="AlphaFoldDB" id="A0A6N8S7B3"/>
<dbReference type="Proteomes" id="UP000435802">
    <property type="component" value="Unassembled WGS sequence"/>
</dbReference>